<accession>A0ABN1C9X3</accession>
<dbReference type="InterPro" id="IPR020802">
    <property type="entry name" value="TesA-like"/>
</dbReference>
<protein>
    <submittedName>
        <fullName evidence="5">Alpha/beta fold hydrolase</fullName>
    </submittedName>
</protein>
<dbReference type="InterPro" id="IPR012223">
    <property type="entry name" value="TEII"/>
</dbReference>
<dbReference type="RefSeq" id="WP_009945517.1">
    <property type="nucleotide sequence ID" value="NZ_BAAAGS010000005.1"/>
</dbReference>
<evidence type="ECO:0000259" key="4">
    <source>
        <dbReference type="SMART" id="SM00824"/>
    </source>
</evidence>
<dbReference type="Pfam" id="PF00975">
    <property type="entry name" value="Thioesterase"/>
    <property type="match status" value="1"/>
</dbReference>
<evidence type="ECO:0000256" key="1">
    <source>
        <dbReference type="ARBA" id="ARBA00007169"/>
    </source>
</evidence>
<evidence type="ECO:0000313" key="6">
    <source>
        <dbReference type="Proteomes" id="UP001500729"/>
    </source>
</evidence>
<dbReference type="SMART" id="SM00824">
    <property type="entry name" value="PKS_TE"/>
    <property type="match status" value="1"/>
</dbReference>
<dbReference type="Gene3D" id="3.40.50.1820">
    <property type="entry name" value="alpha/beta hydrolase"/>
    <property type="match status" value="1"/>
</dbReference>
<evidence type="ECO:0000313" key="5">
    <source>
        <dbReference type="EMBL" id="GAA0514281.1"/>
    </source>
</evidence>
<evidence type="ECO:0000256" key="2">
    <source>
        <dbReference type="ARBA" id="ARBA00022801"/>
    </source>
</evidence>
<evidence type="ECO:0000256" key="3">
    <source>
        <dbReference type="SAM" id="MobiDB-lite"/>
    </source>
</evidence>
<dbReference type="GO" id="GO:0016787">
    <property type="term" value="F:hydrolase activity"/>
    <property type="evidence" value="ECO:0007669"/>
    <property type="project" value="UniProtKB-KW"/>
</dbReference>
<dbReference type="EMBL" id="BAAAGS010000005">
    <property type="protein sequence ID" value="GAA0514281.1"/>
    <property type="molecule type" value="Genomic_DNA"/>
</dbReference>
<sequence length="254" mass="27789">MANLGPEGQSWFRRFHTAPQGATRLVCFPHAGGSASSYLQLSKELSSSLEVFAVQYPGRQDRRGEPGFASMTALAERIAEVITPLLDRPFAFFGHSMGAIAAFEVARLLEARGGGTPRALFASGRRAPTTSRDESVHKRDDKGLIDEIRQLSGTDSRLFDDEEIVQMILPSLRSDYTAIETYEYRPGPDVSCPIVALAADADPRVTIEEAQQWKQHTADVFHLETFRGGHFYLNDQVPQVARTVTAHLGAAAGG</sequence>
<feature type="domain" description="Thioesterase TesA-like" evidence="4">
    <location>
        <begin position="26"/>
        <end position="248"/>
    </location>
</feature>
<comment type="similarity">
    <text evidence="1">Belongs to the thioesterase family.</text>
</comment>
<dbReference type="PANTHER" id="PTHR11487">
    <property type="entry name" value="THIOESTERASE"/>
    <property type="match status" value="1"/>
</dbReference>
<reference evidence="5 6" key="1">
    <citation type="journal article" date="2019" name="Int. J. Syst. Evol. Microbiol.">
        <title>The Global Catalogue of Microorganisms (GCM) 10K type strain sequencing project: providing services to taxonomists for standard genome sequencing and annotation.</title>
        <authorList>
            <consortium name="The Broad Institute Genomics Platform"/>
            <consortium name="The Broad Institute Genome Sequencing Center for Infectious Disease"/>
            <person name="Wu L."/>
            <person name="Ma J."/>
        </authorList>
    </citation>
    <scope>NUCLEOTIDE SEQUENCE [LARGE SCALE GENOMIC DNA]</scope>
    <source>
        <strain evidence="5 6">JCM 10303</strain>
    </source>
</reference>
<keyword evidence="6" id="KW-1185">Reference proteome</keyword>
<dbReference type="SUPFAM" id="SSF53474">
    <property type="entry name" value="alpha/beta-Hydrolases"/>
    <property type="match status" value="1"/>
</dbReference>
<keyword evidence="2 5" id="KW-0378">Hydrolase</keyword>
<dbReference type="Proteomes" id="UP001500729">
    <property type="component" value="Unassembled WGS sequence"/>
</dbReference>
<name>A0ABN1C9X3_SACER</name>
<proteinExistence type="inferred from homology"/>
<comment type="caution">
    <text evidence="5">The sequence shown here is derived from an EMBL/GenBank/DDBJ whole genome shotgun (WGS) entry which is preliminary data.</text>
</comment>
<feature type="region of interest" description="Disordered" evidence="3">
    <location>
        <begin position="119"/>
        <end position="138"/>
    </location>
</feature>
<gene>
    <name evidence="5" type="ORF">GCM10009533_11520</name>
</gene>
<dbReference type="InterPro" id="IPR029058">
    <property type="entry name" value="AB_hydrolase_fold"/>
</dbReference>
<dbReference type="InterPro" id="IPR001031">
    <property type="entry name" value="Thioesterase"/>
</dbReference>
<organism evidence="5 6">
    <name type="scientific">Saccharopolyspora erythraea</name>
    <name type="common">Streptomyces erythraeus</name>
    <dbReference type="NCBI Taxonomy" id="1836"/>
    <lineage>
        <taxon>Bacteria</taxon>
        <taxon>Bacillati</taxon>
        <taxon>Actinomycetota</taxon>
        <taxon>Actinomycetes</taxon>
        <taxon>Pseudonocardiales</taxon>
        <taxon>Pseudonocardiaceae</taxon>
        <taxon>Saccharopolyspora</taxon>
    </lineage>
</organism>
<dbReference type="PANTHER" id="PTHR11487:SF0">
    <property type="entry name" value="S-ACYL FATTY ACID SYNTHASE THIOESTERASE, MEDIUM CHAIN"/>
    <property type="match status" value="1"/>
</dbReference>